<dbReference type="OrthoDB" id="5988039at2759"/>
<dbReference type="AlphaFoldDB" id="A0A6P8IBT0"/>
<feature type="non-terminal residue" evidence="2">
    <location>
        <position position="435"/>
    </location>
</feature>
<dbReference type="InParanoid" id="A0A6P8IBT0"/>
<gene>
    <name evidence="2" type="primary">LOC116298634</name>
</gene>
<dbReference type="KEGG" id="aten:116298634"/>
<evidence type="ECO:0000313" key="1">
    <source>
        <dbReference type="Proteomes" id="UP000515163"/>
    </source>
</evidence>
<reference evidence="2" key="1">
    <citation type="submission" date="2025-08" db="UniProtKB">
        <authorList>
            <consortium name="RefSeq"/>
        </authorList>
    </citation>
    <scope>IDENTIFICATION</scope>
    <source>
        <tissue evidence="2">Tentacle</tissue>
    </source>
</reference>
<dbReference type="Proteomes" id="UP000515163">
    <property type="component" value="Unplaced"/>
</dbReference>
<keyword evidence="1" id="KW-1185">Reference proteome</keyword>
<protein>
    <submittedName>
        <fullName evidence="2">Uncharacterized protein LOC116298634</fullName>
    </submittedName>
</protein>
<dbReference type="RefSeq" id="XP_031563017.1">
    <property type="nucleotide sequence ID" value="XM_031707157.1"/>
</dbReference>
<name>A0A6P8IBT0_ACTTE</name>
<sequence length="435" mass="48837">MANMASLSSSICGVTSESLDPQKNCFIFCCDDDKKPENEKDKYFVSSTISEVVDMIMDAVGEKKGLRELFLPETYDRLLKSMRVPDWVLLYFKLQTKLPDDAWQTLLNLTHLGRSGNSLDNAVLLTKNQIKAIKKMIFNIIKSTLKITELETDFPSCGVDLNSVLIWAIREQRLYGADTPHMEFNIKIDGRPLGGKDQIAVGIVPIDFAKKSPESALSVYPVAIANCKEERSNMKQLIGMLNKQKNWLKQHGLCVDGKSYNFKFTVTLDYKALLLLIHKKDDESFTLGGKGYGVEFCVFCDAVRACTHHGEIPNHACVDCLRSKANIARPTGVRDDLTFLLEEDLSNINLCSLHCEMRNMEQLLGSLGLFSHRVGTLDQLNNILSQYGPENTRGRTRIQVKEKPGQQTAVGRHNIKVASFSGCTERQFLDNAENI</sequence>
<dbReference type="GeneID" id="116298634"/>
<evidence type="ECO:0000313" key="2">
    <source>
        <dbReference type="RefSeq" id="XP_031563017.1"/>
    </source>
</evidence>
<accession>A0A6P8IBT0</accession>
<proteinExistence type="predicted"/>
<organism evidence="1 2">
    <name type="scientific">Actinia tenebrosa</name>
    <name type="common">Australian red waratah sea anemone</name>
    <dbReference type="NCBI Taxonomy" id="6105"/>
    <lineage>
        <taxon>Eukaryota</taxon>
        <taxon>Metazoa</taxon>
        <taxon>Cnidaria</taxon>
        <taxon>Anthozoa</taxon>
        <taxon>Hexacorallia</taxon>
        <taxon>Actiniaria</taxon>
        <taxon>Actiniidae</taxon>
        <taxon>Actinia</taxon>
    </lineage>
</organism>